<dbReference type="Gene3D" id="3.40.630.30">
    <property type="match status" value="1"/>
</dbReference>
<accession>A0ABS0CHT8</accession>
<dbReference type="PANTHER" id="PTHR10545">
    <property type="entry name" value="DIAMINE N-ACETYLTRANSFERASE"/>
    <property type="match status" value="1"/>
</dbReference>
<dbReference type="SUPFAM" id="SSF55729">
    <property type="entry name" value="Acyl-CoA N-acyltransferases (Nat)"/>
    <property type="match status" value="1"/>
</dbReference>
<dbReference type="RefSeq" id="WP_051169205.1">
    <property type="nucleotide sequence ID" value="NZ_JADLRE010000020.1"/>
</dbReference>
<dbReference type="EMBL" id="JADLRE010000020">
    <property type="protein sequence ID" value="MBF6228179.1"/>
    <property type="molecule type" value="Genomic_DNA"/>
</dbReference>
<dbReference type="PROSITE" id="PS51186">
    <property type="entry name" value="GNAT"/>
    <property type="match status" value="1"/>
</dbReference>
<gene>
    <name evidence="4" type="ORF">IU470_24115</name>
</gene>
<dbReference type="CDD" id="cd04301">
    <property type="entry name" value="NAT_SF"/>
    <property type="match status" value="1"/>
</dbReference>
<evidence type="ECO:0000313" key="5">
    <source>
        <dbReference type="Proteomes" id="UP000807309"/>
    </source>
</evidence>
<dbReference type="PANTHER" id="PTHR10545:SF29">
    <property type="entry name" value="GH14572P-RELATED"/>
    <property type="match status" value="1"/>
</dbReference>
<dbReference type="GeneID" id="86965312"/>
<dbReference type="Pfam" id="PF00583">
    <property type="entry name" value="Acetyltransf_1"/>
    <property type="match status" value="1"/>
</dbReference>
<keyword evidence="2" id="KW-0012">Acyltransferase</keyword>
<sequence length="176" mass="19009">MTRPAPTADTTAVDLGAAVLRRAVASDVPALVGLIYDLAEYEKARHECTVTAEQLRAALFGPEPKVFAHVVADGPELLGCAIWFLNFSTWDGVHGIYLEDLYVKPETRGKGYGKALLAALAKEAVDHGYSRVAWSVLTWNKPSIDFYESIGAVAQDEWAGYRLAGDALGELAAEAR</sequence>
<organism evidence="4 5">
    <name type="scientific">Nocardia abscessus</name>
    <dbReference type="NCBI Taxonomy" id="120957"/>
    <lineage>
        <taxon>Bacteria</taxon>
        <taxon>Bacillati</taxon>
        <taxon>Actinomycetota</taxon>
        <taxon>Actinomycetes</taxon>
        <taxon>Mycobacteriales</taxon>
        <taxon>Nocardiaceae</taxon>
        <taxon>Nocardia</taxon>
    </lineage>
</organism>
<evidence type="ECO:0000259" key="3">
    <source>
        <dbReference type="PROSITE" id="PS51186"/>
    </source>
</evidence>
<proteinExistence type="predicted"/>
<evidence type="ECO:0000313" key="4">
    <source>
        <dbReference type="EMBL" id="MBF6228179.1"/>
    </source>
</evidence>
<dbReference type="InterPro" id="IPR051016">
    <property type="entry name" value="Diverse_Substrate_AcTransf"/>
</dbReference>
<reference evidence="4 5" key="1">
    <citation type="submission" date="2020-10" db="EMBL/GenBank/DDBJ databases">
        <title>Identification of Nocardia species via Next-generation sequencing and recognition of intraspecies genetic diversity.</title>
        <authorList>
            <person name="Li P."/>
            <person name="Li P."/>
            <person name="Lu B."/>
        </authorList>
    </citation>
    <scope>NUCLEOTIDE SEQUENCE [LARGE SCALE GENOMIC DNA]</scope>
    <source>
        <strain evidence="4 5">N-11</strain>
    </source>
</reference>
<dbReference type="Proteomes" id="UP000807309">
    <property type="component" value="Unassembled WGS sequence"/>
</dbReference>
<comment type="caution">
    <text evidence="4">The sequence shown here is derived from an EMBL/GenBank/DDBJ whole genome shotgun (WGS) entry which is preliminary data.</text>
</comment>
<name>A0ABS0CHT8_9NOCA</name>
<keyword evidence="5" id="KW-1185">Reference proteome</keyword>
<evidence type="ECO:0000256" key="1">
    <source>
        <dbReference type="ARBA" id="ARBA00022679"/>
    </source>
</evidence>
<protein>
    <submittedName>
        <fullName evidence="4">GNAT family N-acetyltransferase</fullName>
    </submittedName>
</protein>
<dbReference type="InterPro" id="IPR000182">
    <property type="entry name" value="GNAT_dom"/>
</dbReference>
<feature type="domain" description="N-acetyltransferase" evidence="3">
    <location>
        <begin position="18"/>
        <end position="174"/>
    </location>
</feature>
<keyword evidence="1" id="KW-0808">Transferase</keyword>
<evidence type="ECO:0000256" key="2">
    <source>
        <dbReference type="ARBA" id="ARBA00023315"/>
    </source>
</evidence>
<dbReference type="InterPro" id="IPR016181">
    <property type="entry name" value="Acyl_CoA_acyltransferase"/>
</dbReference>